<reference evidence="1 2" key="1">
    <citation type="journal article" date="2020" name="Cell">
        <title>Large-Scale Comparative Analyses of Tick Genomes Elucidate Their Genetic Diversity and Vector Capacities.</title>
        <authorList>
            <consortium name="Tick Genome and Microbiome Consortium (TIGMIC)"/>
            <person name="Jia N."/>
            <person name="Wang J."/>
            <person name="Shi W."/>
            <person name="Du L."/>
            <person name="Sun Y."/>
            <person name="Zhan W."/>
            <person name="Jiang J.F."/>
            <person name="Wang Q."/>
            <person name="Zhang B."/>
            <person name="Ji P."/>
            <person name="Bell-Sakyi L."/>
            <person name="Cui X.M."/>
            <person name="Yuan T.T."/>
            <person name="Jiang B.G."/>
            <person name="Yang W.F."/>
            <person name="Lam T.T."/>
            <person name="Chang Q.C."/>
            <person name="Ding S.J."/>
            <person name="Wang X.J."/>
            <person name="Zhu J.G."/>
            <person name="Ruan X.D."/>
            <person name="Zhao L."/>
            <person name="Wei J.T."/>
            <person name="Ye R.Z."/>
            <person name="Que T.C."/>
            <person name="Du C.H."/>
            <person name="Zhou Y.H."/>
            <person name="Cheng J.X."/>
            <person name="Dai P.F."/>
            <person name="Guo W.B."/>
            <person name="Han X.H."/>
            <person name="Huang E.J."/>
            <person name="Li L.F."/>
            <person name="Wei W."/>
            <person name="Gao Y.C."/>
            <person name="Liu J.Z."/>
            <person name="Shao H.Z."/>
            <person name="Wang X."/>
            <person name="Wang C.C."/>
            <person name="Yang T.C."/>
            <person name="Huo Q.B."/>
            <person name="Li W."/>
            <person name="Chen H.Y."/>
            <person name="Chen S.E."/>
            <person name="Zhou L.G."/>
            <person name="Ni X.B."/>
            <person name="Tian J.H."/>
            <person name="Sheng Y."/>
            <person name="Liu T."/>
            <person name="Pan Y.S."/>
            <person name="Xia L.Y."/>
            <person name="Li J."/>
            <person name="Zhao F."/>
            <person name="Cao W.C."/>
        </authorList>
    </citation>
    <scope>NUCLEOTIDE SEQUENCE [LARGE SCALE GENOMIC DNA]</scope>
    <source>
        <strain evidence="1">HaeL-2018</strain>
    </source>
</reference>
<gene>
    <name evidence="1" type="ORF">HPB48_007860</name>
</gene>
<dbReference type="VEuPathDB" id="VectorBase:HLOH_065497"/>
<evidence type="ECO:0000313" key="2">
    <source>
        <dbReference type="Proteomes" id="UP000821853"/>
    </source>
</evidence>
<keyword evidence="2" id="KW-1185">Reference proteome</keyword>
<organism evidence="1 2">
    <name type="scientific">Haemaphysalis longicornis</name>
    <name type="common">Bush tick</name>
    <dbReference type="NCBI Taxonomy" id="44386"/>
    <lineage>
        <taxon>Eukaryota</taxon>
        <taxon>Metazoa</taxon>
        <taxon>Ecdysozoa</taxon>
        <taxon>Arthropoda</taxon>
        <taxon>Chelicerata</taxon>
        <taxon>Arachnida</taxon>
        <taxon>Acari</taxon>
        <taxon>Parasitiformes</taxon>
        <taxon>Ixodida</taxon>
        <taxon>Ixodoidea</taxon>
        <taxon>Ixodidae</taxon>
        <taxon>Haemaphysalinae</taxon>
        <taxon>Haemaphysalis</taxon>
    </lineage>
</organism>
<dbReference type="OrthoDB" id="7323790at2759"/>
<evidence type="ECO:0000313" key="1">
    <source>
        <dbReference type="EMBL" id="KAH9379258.1"/>
    </source>
</evidence>
<name>A0A9J6GUT5_HAELO</name>
<accession>A0A9J6GUT5</accession>
<sequence length="94" mass="11250">MVIGEDARKTYSTFVFEEGEEKSDIAVLKKKFEAFYKPSLNLAYHEYRFGIRDQRDGESFNGLANRTERIGQELRIWRNGRTHATEQNYPWRER</sequence>
<dbReference type="OMA" id="GRTHATE"/>
<dbReference type="Proteomes" id="UP000821853">
    <property type="component" value="Unassembled WGS sequence"/>
</dbReference>
<dbReference type="AlphaFoldDB" id="A0A9J6GUT5"/>
<protein>
    <submittedName>
        <fullName evidence="1">Uncharacterized protein</fullName>
    </submittedName>
</protein>
<dbReference type="EMBL" id="JABSTR010000009">
    <property type="protein sequence ID" value="KAH9379258.1"/>
    <property type="molecule type" value="Genomic_DNA"/>
</dbReference>
<proteinExistence type="predicted"/>
<comment type="caution">
    <text evidence="1">The sequence shown here is derived from an EMBL/GenBank/DDBJ whole genome shotgun (WGS) entry which is preliminary data.</text>
</comment>